<sequence length="91" mass="10285">LTRDGQEHPRGHEFKDWLEIELISFKVLKKSRAKPPPQWEASNTTKSSKSKPNRSRTNDPQRPLNPSAITKNHKKGKLPSRQQGNSACVGT</sequence>
<gene>
    <name evidence="2" type="ORF">AKJ40_03130</name>
</gene>
<dbReference type="AlphaFoldDB" id="A0A133UZ22"/>
<keyword evidence="3" id="KW-1185">Reference proteome</keyword>
<feature type="non-terminal residue" evidence="2">
    <location>
        <position position="1"/>
    </location>
</feature>
<dbReference type="Proteomes" id="UP000070341">
    <property type="component" value="Unassembled WGS sequence"/>
</dbReference>
<feature type="compositionally biased region" description="Polar residues" evidence="1">
    <location>
        <begin position="80"/>
        <end position="91"/>
    </location>
</feature>
<protein>
    <submittedName>
        <fullName evidence="2">Uncharacterized protein</fullName>
    </submittedName>
</protein>
<evidence type="ECO:0000256" key="1">
    <source>
        <dbReference type="SAM" id="MobiDB-lite"/>
    </source>
</evidence>
<organism evidence="2 3">
    <name type="scientific">candidate division MSBL1 archaeon SCGC-AAA259M10</name>
    <dbReference type="NCBI Taxonomy" id="1698270"/>
    <lineage>
        <taxon>Archaea</taxon>
        <taxon>Methanobacteriati</taxon>
        <taxon>Methanobacteriota</taxon>
        <taxon>candidate division MSBL1</taxon>
    </lineage>
</organism>
<reference evidence="2 3" key="1">
    <citation type="journal article" date="2016" name="Sci. Rep.">
        <title>Metabolic traits of an uncultured archaeal lineage -MSBL1- from brine pools of the Red Sea.</title>
        <authorList>
            <person name="Mwirichia R."/>
            <person name="Alam I."/>
            <person name="Rashid M."/>
            <person name="Vinu M."/>
            <person name="Ba-Alawi W."/>
            <person name="Anthony Kamau A."/>
            <person name="Kamanda Ngugi D."/>
            <person name="Goker M."/>
            <person name="Klenk H.P."/>
            <person name="Bajic V."/>
            <person name="Stingl U."/>
        </authorList>
    </citation>
    <scope>NUCLEOTIDE SEQUENCE [LARGE SCALE GENOMIC DNA]</scope>
    <source>
        <strain evidence="2">SCGC-AAA259M10</strain>
    </source>
</reference>
<evidence type="ECO:0000313" key="3">
    <source>
        <dbReference type="Proteomes" id="UP000070341"/>
    </source>
</evidence>
<comment type="caution">
    <text evidence="2">The sequence shown here is derived from an EMBL/GenBank/DDBJ whole genome shotgun (WGS) entry which is preliminary data.</text>
</comment>
<name>A0A133UZ22_9EURY</name>
<feature type="region of interest" description="Disordered" evidence="1">
    <location>
        <begin position="29"/>
        <end position="91"/>
    </location>
</feature>
<evidence type="ECO:0000313" key="2">
    <source>
        <dbReference type="EMBL" id="KXA99434.1"/>
    </source>
</evidence>
<accession>A0A133UZ22</accession>
<proteinExistence type="predicted"/>
<dbReference type="EMBL" id="LHXU01000050">
    <property type="protein sequence ID" value="KXA99434.1"/>
    <property type="molecule type" value="Genomic_DNA"/>
</dbReference>